<keyword evidence="2" id="KW-1185">Reference proteome</keyword>
<sequence length="269" mass="31423">MEKFQSIQLVEKDELKVLEEEALFEDNISAYDSSRFALVCHQVKEKGKLSTRNLNYSLNHPYYPIFKYLKHRNCRINDPEIIRFVNNSTPDKAFLIKILSKIKFYRLNKLYFGFEKMPQSTQALNLIPKSLYKLIPAVTNRIDFEKIKIPSRSIQKIFNSTGSIGCLCFQFCILLPDGLKLSPTKVFRIKKIYFDSCNTFLCEKGQEFITVLPLLLQAMKDTSLNFSECKIDMNCDCSEEQIRDIFWNIPDLKIRLMGFSLQTGEKFVI</sequence>
<dbReference type="Proteomes" id="UP001295684">
    <property type="component" value="Unassembled WGS sequence"/>
</dbReference>
<evidence type="ECO:0000313" key="1">
    <source>
        <dbReference type="EMBL" id="CAI2374162.1"/>
    </source>
</evidence>
<evidence type="ECO:0000313" key="2">
    <source>
        <dbReference type="Proteomes" id="UP001295684"/>
    </source>
</evidence>
<protein>
    <submittedName>
        <fullName evidence="1">Uncharacterized protein</fullName>
    </submittedName>
</protein>
<comment type="caution">
    <text evidence="1">The sequence shown here is derived from an EMBL/GenBank/DDBJ whole genome shotgun (WGS) entry which is preliminary data.</text>
</comment>
<organism evidence="1 2">
    <name type="scientific">Euplotes crassus</name>
    <dbReference type="NCBI Taxonomy" id="5936"/>
    <lineage>
        <taxon>Eukaryota</taxon>
        <taxon>Sar</taxon>
        <taxon>Alveolata</taxon>
        <taxon>Ciliophora</taxon>
        <taxon>Intramacronucleata</taxon>
        <taxon>Spirotrichea</taxon>
        <taxon>Hypotrichia</taxon>
        <taxon>Euplotida</taxon>
        <taxon>Euplotidae</taxon>
        <taxon>Moneuplotes</taxon>
    </lineage>
</organism>
<reference evidence="1" key="1">
    <citation type="submission" date="2023-07" db="EMBL/GenBank/DDBJ databases">
        <authorList>
            <consortium name="AG Swart"/>
            <person name="Singh M."/>
            <person name="Singh A."/>
            <person name="Seah K."/>
            <person name="Emmerich C."/>
        </authorList>
    </citation>
    <scope>NUCLEOTIDE SEQUENCE</scope>
    <source>
        <strain evidence="1">DP1</strain>
    </source>
</reference>
<proteinExistence type="predicted"/>
<accession>A0AAD1XK56</accession>
<gene>
    <name evidence="1" type="ORF">ECRASSUSDP1_LOCUS15514</name>
</gene>
<dbReference type="EMBL" id="CAMPGE010015549">
    <property type="protein sequence ID" value="CAI2374162.1"/>
    <property type="molecule type" value="Genomic_DNA"/>
</dbReference>
<dbReference type="AlphaFoldDB" id="A0AAD1XK56"/>
<name>A0AAD1XK56_EUPCR</name>